<dbReference type="PATRIC" id="fig|768706.3.peg.4722"/>
<dbReference type="RefSeq" id="WP_014186855.1">
    <property type="nucleotide sequence ID" value="NC_016584.1"/>
</dbReference>
<dbReference type="KEGG" id="dor:Desor_4644"/>
<organism evidence="1 2">
    <name type="scientific">Desulfosporosinus orientis (strain ATCC 19365 / DSM 765 / NCIMB 8382 / VKM B-1628 / Singapore I)</name>
    <name type="common">Desulfotomaculum orientis</name>
    <dbReference type="NCBI Taxonomy" id="768706"/>
    <lineage>
        <taxon>Bacteria</taxon>
        <taxon>Bacillati</taxon>
        <taxon>Bacillota</taxon>
        <taxon>Clostridia</taxon>
        <taxon>Eubacteriales</taxon>
        <taxon>Desulfitobacteriaceae</taxon>
        <taxon>Desulfosporosinus</taxon>
    </lineage>
</organism>
<protein>
    <submittedName>
        <fullName evidence="1">Uncharacterized protein</fullName>
    </submittedName>
</protein>
<dbReference type="OrthoDB" id="1798796at2"/>
<name>G7WE72_DESOD</name>
<dbReference type="Proteomes" id="UP000006346">
    <property type="component" value="Chromosome"/>
</dbReference>
<keyword evidence="2" id="KW-1185">Reference proteome</keyword>
<reference evidence="1 2" key="2">
    <citation type="journal article" date="2012" name="J. Bacteriol.">
        <title>Complete genome sequences of Desulfosporosinus orientis DSM765T, Desulfosporosinus youngiae DSM17734T, Desulfosporosinus meridiei DSM13257T, and Desulfosporosinus acidiphilus DSM22704T.</title>
        <authorList>
            <person name="Pester M."/>
            <person name="Brambilla E."/>
            <person name="Alazard D."/>
            <person name="Rattei T."/>
            <person name="Weinmaier T."/>
            <person name="Han J."/>
            <person name="Lucas S."/>
            <person name="Lapidus A."/>
            <person name="Cheng J.F."/>
            <person name="Goodwin L."/>
            <person name="Pitluck S."/>
            <person name="Peters L."/>
            <person name="Ovchinnikova G."/>
            <person name="Teshima H."/>
            <person name="Detter J.C."/>
            <person name="Han C.S."/>
            <person name="Tapia R."/>
            <person name="Land M.L."/>
            <person name="Hauser L."/>
            <person name="Kyrpides N.C."/>
            <person name="Ivanova N.N."/>
            <person name="Pagani I."/>
            <person name="Huntmann M."/>
            <person name="Wei C.L."/>
            <person name="Davenport K.W."/>
            <person name="Daligault H."/>
            <person name="Chain P.S."/>
            <person name="Chen A."/>
            <person name="Mavromatis K."/>
            <person name="Markowitz V."/>
            <person name="Szeto E."/>
            <person name="Mikhailova N."/>
            <person name="Pati A."/>
            <person name="Wagner M."/>
            <person name="Woyke T."/>
            <person name="Ollivier B."/>
            <person name="Klenk H.P."/>
            <person name="Spring S."/>
            <person name="Loy A."/>
        </authorList>
    </citation>
    <scope>NUCLEOTIDE SEQUENCE [LARGE SCALE GENOMIC DNA]</scope>
    <source>
        <strain evidence="2">ATCC 19365 / DSM 765 / NCIMB 8382 / VKM B-1628</strain>
    </source>
</reference>
<dbReference type="STRING" id="768706.Desor_4644"/>
<dbReference type="EMBL" id="CP003108">
    <property type="protein sequence ID" value="AET70048.1"/>
    <property type="molecule type" value="Genomic_DNA"/>
</dbReference>
<dbReference type="HOGENOM" id="CLU_2751288_0_0_9"/>
<accession>G7WE72</accession>
<proteinExistence type="predicted"/>
<dbReference type="AlphaFoldDB" id="G7WE72"/>
<evidence type="ECO:0000313" key="1">
    <source>
        <dbReference type="EMBL" id="AET70048.1"/>
    </source>
</evidence>
<sequence>MIRNWLGREWNEVKPQIKQLAKPYAFQITQPHGNIETWGNYRVVRVREFDDRLDIVLAQENFSRRS</sequence>
<evidence type="ECO:0000313" key="2">
    <source>
        <dbReference type="Proteomes" id="UP000006346"/>
    </source>
</evidence>
<reference evidence="2" key="1">
    <citation type="submission" date="2011-11" db="EMBL/GenBank/DDBJ databases">
        <title>Complete sequence of Desulfosporosinus orientis DSM 765.</title>
        <authorList>
            <person name="Lucas S."/>
            <person name="Han J."/>
            <person name="Lapidus A."/>
            <person name="Cheng J.-F."/>
            <person name="Goodwin L."/>
            <person name="Pitluck S."/>
            <person name="Peters L."/>
            <person name="Ovchinnikova G."/>
            <person name="Teshima H."/>
            <person name="Detter J.C."/>
            <person name="Han C."/>
            <person name="Tapia R."/>
            <person name="Land M."/>
            <person name="Hauser L."/>
            <person name="Kyrpides N."/>
            <person name="Ivanova N."/>
            <person name="Pagani I."/>
            <person name="Pester M."/>
            <person name="Spring S."/>
            <person name="Ollivier B."/>
            <person name="Rattei T."/>
            <person name="Klenk H.-P."/>
            <person name="Wagner M."/>
            <person name="Loy A."/>
            <person name="Woyke T."/>
        </authorList>
    </citation>
    <scope>NUCLEOTIDE SEQUENCE [LARGE SCALE GENOMIC DNA]</scope>
    <source>
        <strain evidence="2">ATCC 19365 / DSM 765 / NCIMB 8382 / VKM B-1628</strain>
    </source>
</reference>
<gene>
    <name evidence="1" type="ordered locus">Desor_4644</name>
</gene>